<comment type="cofactor">
    <cofactor evidence="1">
        <name>FAD</name>
        <dbReference type="ChEBI" id="CHEBI:57692"/>
    </cofactor>
</comment>
<dbReference type="Pfam" id="PF12806">
    <property type="entry name" value="Acyl-CoA_dh_C"/>
    <property type="match status" value="1"/>
</dbReference>
<keyword evidence="3" id="KW-0285">Flavoprotein</keyword>
<dbReference type="Gene3D" id="1.20.140.10">
    <property type="entry name" value="Butyryl-CoA Dehydrogenase, subunit A, domain 3"/>
    <property type="match status" value="1"/>
</dbReference>
<dbReference type="GO" id="GO:0016627">
    <property type="term" value="F:oxidoreductase activity, acting on the CH-CH group of donors"/>
    <property type="evidence" value="ECO:0007669"/>
    <property type="project" value="InterPro"/>
</dbReference>
<dbReference type="InterPro" id="IPR037069">
    <property type="entry name" value="AcylCoA_DH/ox_N_sf"/>
</dbReference>
<protein>
    <submittedName>
        <fullName evidence="8">Acyl-CoA dehydrogenase</fullName>
    </submittedName>
</protein>
<evidence type="ECO:0000256" key="2">
    <source>
        <dbReference type="ARBA" id="ARBA00009347"/>
    </source>
</evidence>
<name>A0A848HD15_9BURK</name>
<dbReference type="SUPFAM" id="SSF56645">
    <property type="entry name" value="Acyl-CoA dehydrogenase NM domain-like"/>
    <property type="match status" value="1"/>
</dbReference>
<dbReference type="RefSeq" id="WP_169422638.1">
    <property type="nucleotide sequence ID" value="NZ_JABBFX010000004.1"/>
</dbReference>
<keyword evidence="9" id="KW-1185">Reference proteome</keyword>
<organism evidence="8 9">
    <name type="scientific">Ramlibacter agri</name>
    <dbReference type="NCBI Taxonomy" id="2728837"/>
    <lineage>
        <taxon>Bacteria</taxon>
        <taxon>Pseudomonadati</taxon>
        <taxon>Pseudomonadota</taxon>
        <taxon>Betaproteobacteria</taxon>
        <taxon>Burkholderiales</taxon>
        <taxon>Comamonadaceae</taxon>
        <taxon>Ramlibacter</taxon>
    </lineage>
</organism>
<dbReference type="InterPro" id="IPR046373">
    <property type="entry name" value="Acyl-CoA_Oxase/DH_mid-dom_sf"/>
</dbReference>
<dbReference type="Gene3D" id="2.40.110.10">
    <property type="entry name" value="Butyryl-CoA Dehydrogenase, subunit A, domain 2"/>
    <property type="match status" value="1"/>
</dbReference>
<dbReference type="GO" id="GO:0050660">
    <property type="term" value="F:flavin adenine dinucleotide binding"/>
    <property type="evidence" value="ECO:0007669"/>
    <property type="project" value="InterPro"/>
</dbReference>
<feature type="domain" description="Acetyl-CoA dehydrogenase-like C-terminal" evidence="7">
    <location>
        <begin position="509"/>
        <end position="627"/>
    </location>
</feature>
<accession>A0A848HD15</accession>
<evidence type="ECO:0000256" key="4">
    <source>
        <dbReference type="ARBA" id="ARBA00022827"/>
    </source>
</evidence>
<comment type="similarity">
    <text evidence="2">Belongs to the acyl-CoA dehydrogenase family.</text>
</comment>
<dbReference type="AlphaFoldDB" id="A0A848HD15"/>
<reference evidence="8 9" key="1">
    <citation type="submission" date="2020-04" db="EMBL/GenBank/DDBJ databases">
        <title>Ramlibacter sp. G-1-2-2 isolated from soil.</title>
        <authorList>
            <person name="Dahal R.H."/>
        </authorList>
    </citation>
    <scope>NUCLEOTIDE SEQUENCE [LARGE SCALE GENOMIC DNA]</scope>
    <source>
        <strain evidence="8 9">G-1-2-2</strain>
    </source>
</reference>
<evidence type="ECO:0000256" key="1">
    <source>
        <dbReference type="ARBA" id="ARBA00001974"/>
    </source>
</evidence>
<dbReference type="PANTHER" id="PTHR42803">
    <property type="entry name" value="ACYL-COA DEHYDROGENASE"/>
    <property type="match status" value="1"/>
</dbReference>
<dbReference type="Proteomes" id="UP000541185">
    <property type="component" value="Unassembled WGS sequence"/>
</dbReference>
<gene>
    <name evidence="8" type="ORF">HHL11_31500</name>
</gene>
<feature type="domain" description="Acyl-CoA dehydrogenase/oxidase C-terminal" evidence="6">
    <location>
        <begin position="379"/>
        <end position="491"/>
    </location>
</feature>
<dbReference type="Pfam" id="PF00441">
    <property type="entry name" value="Acyl-CoA_dh_1"/>
    <property type="match status" value="1"/>
</dbReference>
<dbReference type="PANTHER" id="PTHR42803:SF3">
    <property type="entry name" value="ACYL-COA DEHYDROGENASE-RELATED"/>
    <property type="match status" value="1"/>
</dbReference>
<evidence type="ECO:0000313" key="9">
    <source>
        <dbReference type="Proteomes" id="UP000541185"/>
    </source>
</evidence>
<feature type="region of interest" description="Disordered" evidence="5">
    <location>
        <begin position="350"/>
        <end position="376"/>
    </location>
</feature>
<evidence type="ECO:0000313" key="8">
    <source>
        <dbReference type="EMBL" id="NML48317.1"/>
    </source>
</evidence>
<proteinExistence type="inferred from homology"/>
<dbReference type="Gene3D" id="1.10.540.10">
    <property type="entry name" value="Acyl-CoA dehydrogenase/oxidase, N-terminal domain"/>
    <property type="match status" value="1"/>
</dbReference>
<dbReference type="InterPro" id="IPR009075">
    <property type="entry name" value="AcylCo_DH/oxidase_C"/>
</dbReference>
<evidence type="ECO:0000259" key="6">
    <source>
        <dbReference type="Pfam" id="PF00441"/>
    </source>
</evidence>
<evidence type="ECO:0000259" key="7">
    <source>
        <dbReference type="Pfam" id="PF12806"/>
    </source>
</evidence>
<dbReference type="InterPro" id="IPR052166">
    <property type="entry name" value="Diverse_Acyl-CoA_DH"/>
</dbReference>
<comment type="caution">
    <text evidence="8">The sequence shown here is derived from an EMBL/GenBank/DDBJ whole genome shotgun (WGS) entry which is preliminary data.</text>
</comment>
<dbReference type="InterPro" id="IPR009100">
    <property type="entry name" value="AcylCoA_DH/oxidase_NM_dom_sf"/>
</dbReference>
<sequence length="631" mass="68422">MSALRPTLDFLLYDWLHAERLDERARFADHSRETFDAVLDTCERIAREKYAPFNRVVDTQEPHFDGEKVILPQATHEAHQAYGESGMLSASQDYEEGGMQLPYTVEAAAGLFFATASVSINSSLLTKGNANLLMVHGTEPQKAVFARNEFAGRFSGTMALSEPQAGSSLSDIATRATPDGTDFESDPLGPRYRLKGNKMWISAGEHELSENIIHLVLAKIPGPDGKLVAGVKGISLFIVPKKLVDTEGQLTGERNDVALAGLNHKLGWRGTTNTLLNFGEGKYPVRGASGGGLDGRGAGAIGYLVGKPGEGLRCMFHMMNEARIGIGLAATALGLAGYYASLDYAKNRPQGRPVGLRPTSRQDTGNDASVVGKDPGQPQVRIIEHADVKRMLLAQKSYCEGALALLLYCARLVDEQHTGTPEAVEEARLLLEVLTPLAKSWPSEFCLEANSLAIQVHGGYGYTRDFPVEQYWRDNRLNMIHEGTHGIQAADLLGRKVVMEGGKGLLLLAQRINATIERAIQQPALAEHANALGQALQKVGAATKAAWATGQATDALANAVPYMQAFGHLVIAWTWLDVLLAVPAASNSPADEGRRRAARYFFHYELPKIGAWLRVVETRDPTCAGMPEEAF</sequence>
<evidence type="ECO:0000256" key="3">
    <source>
        <dbReference type="ARBA" id="ARBA00022630"/>
    </source>
</evidence>
<dbReference type="EMBL" id="JABBFX010000004">
    <property type="protein sequence ID" value="NML48317.1"/>
    <property type="molecule type" value="Genomic_DNA"/>
</dbReference>
<dbReference type="SUPFAM" id="SSF47203">
    <property type="entry name" value="Acyl-CoA dehydrogenase C-terminal domain-like"/>
    <property type="match status" value="1"/>
</dbReference>
<dbReference type="InterPro" id="IPR036250">
    <property type="entry name" value="AcylCo_DH-like_C"/>
</dbReference>
<evidence type="ECO:0000256" key="5">
    <source>
        <dbReference type="SAM" id="MobiDB-lite"/>
    </source>
</evidence>
<keyword evidence="4" id="KW-0274">FAD</keyword>
<dbReference type="InterPro" id="IPR025878">
    <property type="entry name" value="Acyl-CoA_dh-like_C_dom"/>
</dbReference>